<feature type="region of interest" description="Disordered" evidence="1">
    <location>
        <begin position="228"/>
        <end position="250"/>
    </location>
</feature>
<accession>A0A165L1X7</accession>
<evidence type="ECO:0000256" key="1">
    <source>
        <dbReference type="SAM" id="MobiDB-lite"/>
    </source>
</evidence>
<dbReference type="AlphaFoldDB" id="A0A165L1X7"/>
<dbReference type="Proteomes" id="UP000077266">
    <property type="component" value="Unassembled WGS sequence"/>
</dbReference>
<evidence type="ECO:0000313" key="2">
    <source>
        <dbReference type="EMBL" id="KZV97224.1"/>
    </source>
</evidence>
<reference evidence="2 3" key="1">
    <citation type="journal article" date="2016" name="Mol. Biol. Evol.">
        <title>Comparative Genomics of Early-Diverging Mushroom-Forming Fungi Provides Insights into the Origins of Lignocellulose Decay Capabilities.</title>
        <authorList>
            <person name="Nagy L.G."/>
            <person name="Riley R."/>
            <person name="Tritt A."/>
            <person name="Adam C."/>
            <person name="Daum C."/>
            <person name="Floudas D."/>
            <person name="Sun H."/>
            <person name="Yadav J.S."/>
            <person name="Pangilinan J."/>
            <person name="Larsson K.H."/>
            <person name="Matsuura K."/>
            <person name="Barry K."/>
            <person name="Labutti K."/>
            <person name="Kuo R."/>
            <person name="Ohm R.A."/>
            <person name="Bhattacharya S.S."/>
            <person name="Shirouzu T."/>
            <person name="Yoshinaga Y."/>
            <person name="Martin F.M."/>
            <person name="Grigoriev I.V."/>
            <person name="Hibbett D.S."/>
        </authorList>
    </citation>
    <scope>NUCLEOTIDE SEQUENCE [LARGE SCALE GENOMIC DNA]</scope>
    <source>
        <strain evidence="2 3">HHB12029</strain>
    </source>
</reference>
<protein>
    <submittedName>
        <fullName evidence="2">Uncharacterized protein</fullName>
    </submittedName>
</protein>
<gene>
    <name evidence="2" type="ORF">EXIGLDRAFT_731491</name>
</gene>
<organism evidence="2 3">
    <name type="scientific">Exidia glandulosa HHB12029</name>
    <dbReference type="NCBI Taxonomy" id="1314781"/>
    <lineage>
        <taxon>Eukaryota</taxon>
        <taxon>Fungi</taxon>
        <taxon>Dikarya</taxon>
        <taxon>Basidiomycota</taxon>
        <taxon>Agaricomycotina</taxon>
        <taxon>Agaricomycetes</taxon>
        <taxon>Auriculariales</taxon>
        <taxon>Exidiaceae</taxon>
        <taxon>Exidia</taxon>
    </lineage>
</organism>
<name>A0A165L1X7_EXIGL</name>
<dbReference type="InParanoid" id="A0A165L1X7"/>
<sequence length="328" mass="36828">MPPTARSATRTPMGDVSNLSVPVLASSKSLKRPLATVDNDEPAPPDGYIAINNFATELWSAEALDIVHEMGKEANRRNPDLHGICVYGDYFTYALYDLVESRLREWRALFTGDSKSMEAWYLLEAITYFVAVSGDAFDSIDDGDRFFAFVHLFCSAWHTMAKRLHTAIPSSLLPDIPNASNVLMTAAKIVTDWGDVVGEELEDLPLLLRIMLCRDGLPWLEKSTCIMGQNGEKPGDEPPRKKSKMQSSISSTDKHIEQLAKLPFAQAEHEARKPRAKTYEWPKVWKKYQKDYAGGGFPIDGANGFDITKWPKRVRERYSVDNVSVYST</sequence>
<dbReference type="OrthoDB" id="10037289at2759"/>
<dbReference type="EMBL" id="KV425933">
    <property type="protein sequence ID" value="KZV97224.1"/>
    <property type="molecule type" value="Genomic_DNA"/>
</dbReference>
<keyword evidence="3" id="KW-1185">Reference proteome</keyword>
<proteinExistence type="predicted"/>
<evidence type="ECO:0000313" key="3">
    <source>
        <dbReference type="Proteomes" id="UP000077266"/>
    </source>
</evidence>